<dbReference type="Gene3D" id="1.10.540.10">
    <property type="entry name" value="Acyl-CoA dehydrogenase/oxidase, N-terminal domain"/>
    <property type="match status" value="1"/>
</dbReference>
<keyword evidence="5" id="KW-0560">Oxidoreductase</keyword>
<keyword evidence="9" id="KW-1185">Reference proteome</keyword>
<organism evidence="8 9">
    <name type="scientific">Nostocoides veronense</name>
    <dbReference type="NCBI Taxonomy" id="330836"/>
    <lineage>
        <taxon>Bacteria</taxon>
        <taxon>Bacillati</taxon>
        <taxon>Actinomycetota</taxon>
        <taxon>Actinomycetes</taxon>
        <taxon>Micrococcales</taxon>
        <taxon>Intrasporangiaceae</taxon>
        <taxon>Nostocoides</taxon>
    </lineage>
</organism>
<dbReference type="InterPro" id="IPR009075">
    <property type="entry name" value="AcylCo_DH/oxidase_C"/>
</dbReference>
<dbReference type="EMBL" id="BAAAPO010000062">
    <property type="protein sequence ID" value="GAA1808825.1"/>
    <property type="molecule type" value="Genomic_DNA"/>
</dbReference>
<sequence>MNFEFTEDQIALRDAAREAISRHRTEPVPGTAAHNTELWKALAELGALGLPFPEDAGGMGAGPVEAMVVALELGRAGVRTAYSETLTAATMLGEDELFGAAVEGSRLVVPALFEPMRAWSPTPVGVRADGDALTGVREPVPYAAAAPAVVTTAATADGVGIFAIDNPTFTGARLDLAGVSARRVDGDELLVQRAINLGTLLLSAEALGAMESALHLTVEYLKSRKQFGVPLMKFQTLTQRAADMYTSLELARSAVYYLAMTLAIRPDHAIGVSRTKVIVGKSGRHIGQEAIQLHGGIGMTAEYAVGHHTARLTEIEHTYGDTRYHLSRLARGVSEYGSLDLVS</sequence>
<dbReference type="SUPFAM" id="SSF56645">
    <property type="entry name" value="Acyl-CoA dehydrogenase NM domain-like"/>
    <property type="match status" value="1"/>
</dbReference>
<reference evidence="9" key="1">
    <citation type="journal article" date="2019" name="Int. J. Syst. Evol. Microbiol.">
        <title>The Global Catalogue of Microorganisms (GCM) 10K type strain sequencing project: providing services to taxonomists for standard genome sequencing and annotation.</title>
        <authorList>
            <consortium name="The Broad Institute Genomics Platform"/>
            <consortium name="The Broad Institute Genome Sequencing Center for Infectious Disease"/>
            <person name="Wu L."/>
            <person name="Ma J."/>
        </authorList>
    </citation>
    <scope>NUCLEOTIDE SEQUENCE [LARGE SCALE GENOMIC DNA]</scope>
    <source>
        <strain evidence="9">JCM 15592</strain>
    </source>
</reference>
<dbReference type="Gene3D" id="1.20.140.10">
    <property type="entry name" value="Butyryl-CoA Dehydrogenase, subunit A, domain 3"/>
    <property type="match status" value="1"/>
</dbReference>
<dbReference type="PANTHER" id="PTHR43884">
    <property type="entry name" value="ACYL-COA DEHYDROGENASE"/>
    <property type="match status" value="1"/>
</dbReference>
<evidence type="ECO:0000256" key="4">
    <source>
        <dbReference type="ARBA" id="ARBA00022827"/>
    </source>
</evidence>
<accession>A0ABP4YAA3</accession>
<evidence type="ECO:0000256" key="5">
    <source>
        <dbReference type="ARBA" id="ARBA00023002"/>
    </source>
</evidence>
<comment type="cofactor">
    <cofactor evidence="1">
        <name>FAD</name>
        <dbReference type="ChEBI" id="CHEBI:57692"/>
    </cofactor>
</comment>
<dbReference type="Pfam" id="PF02771">
    <property type="entry name" value="Acyl-CoA_dh_N"/>
    <property type="match status" value="1"/>
</dbReference>
<dbReference type="RefSeq" id="WP_344088705.1">
    <property type="nucleotide sequence ID" value="NZ_BAAAPO010000062.1"/>
</dbReference>
<dbReference type="PANTHER" id="PTHR43884:SF20">
    <property type="entry name" value="ACYL-COA DEHYDROGENASE FADE28"/>
    <property type="match status" value="1"/>
</dbReference>
<protein>
    <submittedName>
        <fullName evidence="8">Acyl-CoA dehydrogenase family protein</fullName>
    </submittedName>
</protein>
<evidence type="ECO:0000313" key="8">
    <source>
        <dbReference type="EMBL" id="GAA1808825.1"/>
    </source>
</evidence>
<feature type="domain" description="Acyl-CoA dehydrogenase/oxidase C-terminal" evidence="6">
    <location>
        <begin position="191"/>
        <end position="332"/>
    </location>
</feature>
<dbReference type="SUPFAM" id="SSF47203">
    <property type="entry name" value="Acyl-CoA dehydrogenase C-terminal domain-like"/>
    <property type="match status" value="1"/>
</dbReference>
<name>A0ABP4YAA3_9MICO</name>
<dbReference type="Proteomes" id="UP001499938">
    <property type="component" value="Unassembled WGS sequence"/>
</dbReference>
<evidence type="ECO:0000313" key="9">
    <source>
        <dbReference type="Proteomes" id="UP001499938"/>
    </source>
</evidence>
<evidence type="ECO:0000256" key="2">
    <source>
        <dbReference type="ARBA" id="ARBA00009347"/>
    </source>
</evidence>
<feature type="domain" description="Acyl-CoA dehydrogenase/oxidase N-terminal" evidence="7">
    <location>
        <begin position="6"/>
        <end position="88"/>
    </location>
</feature>
<dbReference type="InterPro" id="IPR009100">
    <property type="entry name" value="AcylCoA_DH/oxidase_NM_dom_sf"/>
</dbReference>
<proteinExistence type="inferred from homology"/>
<keyword evidence="3" id="KW-0285">Flavoprotein</keyword>
<dbReference type="InterPro" id="IPR013786">
    <property type="entry name" value="AcylCoA_DH/ox_N"/>
</dbReference>
<keyword evidence="4" id="KW-0274">FAD</keyword>
<evidence type="ECO:0000259" key="7">
    <source>
        <dbReference type="Pfam" id="PF02771"/>
    </source>
</evidence>
<comment type="similarity">
    <text evidence="2">Belongs to the acyl-CoA dehydrogenase family.</text>
</comment>
<evidence type="ECO:0000259" key="6">
    <source>
        <dbReference type="Pfam" id="PF00441"/>
    </source>
</evidence>
<evidence type="ECO:0000256" key="3">
    <source>
        <dbReference type="ARBA" id="ARBA00022630"/>
    </source>
</evidence>
<gene>
    <name evidence="8" type="ORF">GCM10009811_35120</name>
</gene>
<dbReference type="InterPro" id="IPR037069">
    <property type="entry name" value="AcylCoA_DH/ox_N_sf"/>
</dbReference>
<comment type="caution">
    <text evidence="8">The sequence shown here is derived from an EMBL/GenBank/DDBJ whole genome shotgun (WGS) entry which is preliminary data.</text>
</comment>
<dbReference type="Pfam" id="PF00441">
    <property type="entry name" value="Acyl-CoA_dh_1"/>
    <property type="match status" value="1"/>
</dbReference>
<evidence type="ECO:0000256" key="1">
    <source>
        <dbReference type="ARBA" id="ARBA00001974"/>
    </source>
</evidence>
<dbReference type="InterPro" id="IPR036250">
    <property type="entry name" value="AcylCo_DH-like_C"/>
</dbReference>